<feature type="compositionally biased region" description="Acidic residues" evidence="5">
    <location>
        <begin position="745"/>
        <end position="760"/>
    </location>
</feature>
<evidence type="ECO:0000313" key="8">
    <source>
        <dbReference type="Proteomes" id="UP000275385"/>
    </source>
</evidence>
<feature type="compositionally biased region" description="Acidic residues" evidence="5">
    <location>
        <begin position="726"/>
        <end position="735"/>
    </location>
</feature>
<sequence>MALPADLRVVCRRLASTDPEDLPRLCPVLVNQLTRCGAILSAPHETKTKENSSDAAVLVHKLKTQINTLLNGRSHNGRFSAAVLIKAIVDVGGWECLRLSGPWVQGLLSIIQRPGPTATKELSIVTVTRIYTLLHGYQTLVREIVTPTLPSFATACLQLIKAPASGQPLKLATTVIETVVNALTTLIPLYPTTLRPFSAQIRAAVRGYVAPTLSDDVIVPKALRQASRRLLISLHHSAPKDKHSSDWQKAMDGFIRDCHITADQVFRGVHESWESTAGYVSGTMTYDGEPNGGGTDAQEFPAWSGVQAGAERLVGLLELVAACFTSATKSPVAIPLGSVMDLVTRLAMITQPAAGKEDRSQTNAAIGREEKDELWSALPSIHVAVLELLVSMVNRLGDSLLPLSRDMLDHMVRIFKSVTHIPSARKTVYTLATELLALGGPTLDKLAVDSLTTLIQACCRDLLDASGYLQDAPKPIDSAKPTPGSKKPQAAGNADAFLNPKAGENAASKPYYSESHVESAESLLTSLLGTLPQSHLSPDSRGLLDRTAILSKSKRAMLASVLHPYQDSNGRYYASILPFLMRQIPRDQEVEVLRANLRAPKGGAASASNEMWGEPSTGLNSLLKEPTAEEPVQTLGGGTWDGARKDEAMEEEEEDKQPALAPFVPHNAMEVDTDIAIKTFGGVTSVKETVVAVSTPMSPLKRKGEELQGGLAKRVESQPLVGDKAEDGEGEDSDSDVGSIQIDMTMDDDEDDEDEDGAEE</sequence>
<accession>A0A420Y4Q2</accession>
<reference evidence="7 8" key="1">
    <citation type="submission" date="2018-08" db="EMBL/GenBank/DDBJ databases">
        <title>Draft genome of the lignicolous fungus Coniochaeta pulveracea.</title>
        <authorList>
            <person name="Borstlap C.J."/>
            <person name="De Witt R.N."/>
            <person name="Botha A."/>
            <person name="Volschenk H."/>
        </authorList>
    </citation>
    <scope>NUCLEOTIDE SEQUENCE [LARGE SCALE GENOMIC DNA]</scope>
    <source>
        <strain evidence="7 8">CAB683</strain>
    </source>
</reference>
<evidence type="ECO:0000256" key="2">
    <source>
        <dbReference type="ARBA" id="ARBA00010511"/>
    </source>
</evidence>
<keyword evidence="8" id="KW-1185">Reference proteome</keyword>
<evidence type="ECO:0000256" key="5">
    <source>
        <dbReference type="SAM" id="MobiDB-lite"/>
    </source>
</evidence>
<comment type="similarity">
    <text evidence="2">Belongs to the RIX1/PELP1 family.</text>
</comment>
<name>A0A420Y4Q2_9PEZI</name>
<dbReference type="STRING" id="177199.A0A420Y4Q2"/>
<dbReference type="EMBL" id="QVQW01000050">
    <property type="protein sequence ID" value="RKU42855.1"/>
    <property type="molecule type" value="Genomic_DNA"/>
</dbReference>
<keyword evidence="4" id="KW-0539">Nucleus</keyword>
<dbReference type="Pfam" id="PF08167">
    <property type="entry name" value="RIX1"/>
    <property type="match status" value="1"/>
</dbReference>
<comment type="subcellular location">
    <subcellularLocation>
        <location evidence="1">Nucleus</location>
    </subcellularLocation>
</comment>
<dbReference type="PANTHER" id="PTHR34105">
    <property type="entry name" value="PROLINE-, GLUTAMIC ACID- AND LEUCINE-RICH PROTEIN 1"/>
    <property type="match status" value="1"/>
</dbReference>
<feature type="domain" description="Pre-rRNA-processing protein RIX1 N-terminal" evidence="6">
    <location>
        <begin position="6"/>
        <end position="214"/>
    </location>
</feature>
<dbReference type="PANTHER" id="PTHR34105:SF1">
    <property type="entry name" value="PROLINE-, GLUTAMIC ACID- AND LEUCINE-RICH PROTEIN 1"/>
    <property type="match status" value="1"/>
</dbReference>
<organism evidence="7 8">
    <name type="scientific">Coniochaeta pulveracea</name>
    <dbReference type="NCBI Taxonomy" id="177199"/>
    <lineage>
        <taxon>Eukaryota</taxon>
        <taxon>Fungi</taxon>
        <taxon>Dikarya</taxon>
        <taxon>Ascomycota</taxon>
        <taxon>Pezizomycotina</taxon>
        <taxon>Sordariomycetes</taxon>
        <taxon>Sordariomycetidae</taxon>
        <taxon>Coniochaetales</taxon>
        <taxon>Coniochaetaceae</taxon>
        <taxon>Coniochaeta</taxon>
    </lineage>
</organism>
<dbReference type="OrthoDB" id="20900at2759"/>
<feature type="region of interest" description="Disordered" evidence="5">
    <location>
        <begin position="473"/>
        <end position="497"/>
    </location>
</feature>
<comment type="caution">
    <text evidence="7">The sequence shown here is derived from an EMBL/GenBank/DDBJ whole genome shotgun (WGS) entry which is preliminary data.</text>
</comment>
<evidence type="ECO:0000313" key="7">
    <source>
        <dbReference type="EMBL" id="RKU42855.1"/>
    </source>
</evidence>
<evidence type="ECO:0000259" key="6">
    <source>
        <dbReference type="Pfam" id="PF08167"/>
    </source>
</evidence>
<proteinExistence type="inferred from homology"/>
<dbReference type="GO" id="GO:0006364">
    <property type="term" value="P:rRNA processing"/>
    <property type="evidence" value="ECO:0007669"/>
    <property type="project" value="TreeGrafter"/>
</dbReference>
<dbReference type="Proteomes" id="UP000275385">
    <property type="component" value="Unassembled WGS sequence"/>
</dbReference>
<dbReference type="SUPFAM" id="SSF48371">
    <property type="entry name" value="ARM repeat"/>
    <property type="match status" value="1"/>
</dbReference>
<dbReference type="InterPro" id="IPR012583">
    <property type="entry name" value="RIX1_N"/>
</dbReference>
<evidence type="ECO:0000256" key="4">
    <source>
        <dbReference type="ARBA" id="ARBA00023242"/>
    </source>
</evidence>
<gene>
    <name evidence="7" type="ORF">DL546_002822</name>
</gene>
<feature type="region of interest" description="Disordered" evidence="5">
    <location>
        <begin position="701"/>
        <end position="760"/>
    </location>
</feature>
<dbReference type="GO" id="GO:0005634">
    <property type="term" value="C:nucleus"/>
    <property type="evidence" value="ECO:0007669"/>
    <property type="project" value="UniProtKB-SubCell"/>
</dbReference>
<dbReference type="InterPro" id="IPR016024">
    <property type="entry name" value="ARM-type_fold"/>
</dbReference>
<feature type="region of interest" description="Disordered" evidence="5">
    <location>
        <begin position="629"/>
        <end position="658"/>
    </location>
</feature>
<evidence type="ECO:0000256" key="3">
    <source>
        <dbReference type="ARBA" id="ARBA00021502"/>
    </source>
</evidence>
<evidence type="ECO:0000256" key="1">
    <source>
        <dbReference type="ARBA" id="ARBA00004123"/>
    </source>
</evidence>
<protein>
    <recommendedName>
        <fullName evidence="3">Pre-rRNA-processing protein RIX1</fullName>
    </recommendedName>
</protein>
<dbReference type="AlphaFoldDB" id="A0A420Y4Q2"/>